<comment type="caution">
    <text evidence="1">The sequence shown here is derived from an EMBL/GenBank/DDBJ whole genome shotgun (WGS) entry which is preliminary data.</text>
</comment>
<organism evidence="1 2">
    <name type="scientific">Brucella lupini</name>
    <dbReference type="NCBI Taxonomy" id="255457"/>
    <lineage>
        <taxon>Bacteria</taxon>
        <taxon>Pseudomonadati</taxon>
        <taxon>Pseudomonadota</taxon>
        <taxon>Alphaproteobacteria</taxon>
        <taxon>Hyphomicrobiales</taxon>
        <taxon>Brucellaceae</taxon>
        <taxon>Brucella/Ochrobactrum group</taxon>
        <taxon>Brucella</taxon>
    </lineage>
</organism>
<proteinExistence type="predicted"/>
<reference evidence="1 2" key="1">
    <citation type="submission" date="2017-07" db="EMBL/GenBank/DDBJ databases">
        <title>Draft genome of Ochrobactrum lupini type strain LUP21.</title>
        <authorList>
            <person name="Krzyzanowska D.M."/>
            <person name="Jafra S."/>
        </authorList>
    </citation>
    <scope>NUCLEOTIDE SEQUENCE [LARGE SCALE GENOMIC DNA]</scope>
    <source>
        <strain evidence="1 2">LUP21</strain>
    </source>
</reference>
<name>A0A256GGH5_9HYPH</name>
<evidence type="ECO:0000313" key="2">
    <source>
        <dbReference type="Proteomes" id="UP000216363"/>
    </source>
</evidence>
<protein>
    <submittedName>
        <fullName evidence="1">Uncharacterized protein</fullName>
    </submittedName>
</protein>
<sequence>MTLRDYFAAKALQGMASIALDDGDMIMGWRDMSEAAYKAADAMLAARGGDHE</sequence>
<dbReference type="Proteomes" id="UP000216363">
    <property type="component" value="Unassembled WGS sequence"/>
</dbReference>
<dbReference type="EMBL" id="NNRN01000055">
    <property type="protein sequence ID" value="OYR26232.1"/>
    <property type="molecule type" value="Genomic_DNA"/>
</dbReference>
<gene>
    <name evidence="1" type="ORF">CES86_3700</name>
</gene>
<accession>A0A256GGH5</accession>
<evidence type="ECO:0000313" key="1">
    <source>
        <dbReference type="EMBL" id="OYR26232.1"/>
    </source>
</evidence>
<dbReference type="AlphaFoldDB" id="A0A256GGH5"/>